<protein>
    <submittedName>
        <fullName evidence="2">MBL fold metallo-hydrolase</fullName>
    </submittedName>
</protein>
<keyword evidence="3" id="KW-1185">Reference proteome</keyword>
<evidence type="ECO:0000313" key="2">
    <source>
        <dbReference type="EMBL" id="MBE4910395.1"/>
    </source>
</evidence>
<evidence type="ECO:0000259" key="1">
    <source>
        <dbReference type="SMART" id="SM00849"/>
    </source>
</evidence>
<dbReference type="InterPro" id="IPR036866">
    <property type="entry name" value="RibonucZ/Hydroxyglut_hydro"/>
</dbReference>
<sequence length="323" mass="36834">MGQQLDTKEVIKFTVPTPFPVGDVNLYLIKGDVLTLVDAGVKTEDAWNSFQEQLGAIGLKTTDIEQVVLTHHHPDHVGMLDFFPEALPVIGHPFNNPWISKDPEFFERHTAFFTDLFTKSGIDPAFLNLLRKVESPLRFSSHRSLTSTVTEGDRIAGLPEWRVIETPGHAGSHIVLYRERDGLVIGGDAILAHISPNPLLEPPQNNELERTKPQVQYNQTLKKLLDYDISRVHTGHGEDITELHSLIHKRLRRQEERAFSVLEMLREKPMTAFETCQQLFPTVYQKELMLTMSETIGQLDFLEELGEIKVDKTKEYFVYHAKS</sequence>
<evidence type="ECO:0000313" key="3">
    <source>
        <dbReference type="Proteomes" id="UP001516662"/>
    </source>
</evidence>
<feature type="domain" description="Metallo-beta-lactamase" evidence="1">
    <location>
        <begin position="23"/>
        <end position="236"/>
    </location>
</feature>
<dbReference type="SMART" id="SM00849">
    <property type="entry name" value="Lactamase_B"/>
    <property type="match status" value="1"/>
</dbReference>
<comment type="caution">
    <text evidence="2">The sequence shown here is derived from an EMBL/GenBank/DDBJ whole genome shotgun (WGS) entry which is preliminary data.</text>
</comment>
<dbReference type="Gene3D" id="3.60.15.10">
    <property type="entry name" value="Ribonuclease Z/Hydroxyacylglutathione hydrolase-like"/>
    <property type="match status" value="1"/>
</dbReference>
<proteinExistence type="predicted"/>
<dbReference type="EMBL" id="JADCLJ010000024">
    <property type="protein sequence ID" value="MBE4910395.1"/>
    <property type="molecule type" value="Genomic_DNA"/>
</dbReference>
<name>A0ABR9QPG3_9BACI</name>
<organism evidence="2 3">
    <name type="scientific">Litchfieldia luteola</name>
    <dbReference type="NCBI Taxonomy" id="682179"/>
    <lineage>
        <taxon>Bacteria</taxon>
        <taxon>Bacillati</taxon>
        <taxon>Bacillota</taxon>
        <taxon>Bacilli</taxon>
        <taxon>Bacillales</taxon>
        <taxon>Bacillaceae</taxon>
        <taxon>Litchfieldia</taxon>
    </lineage>
</organism>
<dbReference type="PANTHER" id="PTHR23131">
    <property type="entry name" value="ENDORIBONUCLEASE LACTB2"/>
    <property type="match status" value="1"/>
</dbReference>
<dbReference type="Proteomes" id="UP001516662">
    <property type="component" value="Unassembled WGS sequence"/>
</dbReference>
<dbReference type="InterPro" id="IPR001279">
    <property type="entry name" value="Metallo-B-lactamas"/>
</dbReference>
<dbReference type="SUPFAM" id="SSF56281">
    <property type="entry name" value="Metallo-hydrolase/oxidoreductase"/>
    <property type="match status" value="1"/>
</dbReference>
<dbReference type="RefSeq" id="WP_193539635.1">
    <property type="nucleotide sequence ID" value="NZ_JADCLJ010000024.1"/>
</dbReference>
<reference evidence="2 3" key="1">
    <citation type="submission" date="2020-10" db="EMBL/GenBank/DDBJ databases">
        <title>Bacillus sp. HD4P25, an endophyte from a halophyte.</title>
        <authorList>
            <person name="Sun J.-Q."/>
        </authorList>
    </citation>
    <scope>NUCLEOTIDE SEQUENCE [LARGE SCALE GENOMIC DNA]</scope>
    <source>
        <strain evidence="2 3">YIM 93174</strain>
    </source>
</reference>
<dbReference type="Pfam" id="PF00753">
    <property type="entry name" value="Lactamase_B"/>
    <property type="match status" value="1"/>
</dbReference>
<accession>A0ABR9QPG3</accession>
<gene>
    <name evidence="2" type="ORF">IMZ08_20345</name>
</gene>
<dbReference type="InterPro" id="IPR050662">
    <property type="entry name" value="Sec-metab_biosynth-thioest"/>
</dbReference>
<dbReference type="PANTHER" id="PTHR23131:SF4">
    <property type="entry name" value="METALLO-BETA-LACTAMASE SUPERFAMILY POTEIN"/>
    <property type="match status" value="1"/>
</dbReference>